<dbReference type="InterPro" id="IPR051380">
    <property type="entry name" value="pH-response_reg_palI/RIM9"/>
</dbReference>
<feature type="transmembrane region" description="Helical" evidence="5">
    <location>
        <begin position="119"/>
        <end position="142"/>
    </location>
</feature>
<gene>
    <name evidence="6" type="ORF">SCLCIDRAFT_119452</name>
</gene>
<feature type="transmembrane region" description="Helical" evidence="5">
    <location>
        <begin position="85"/>
        <end position="107"/>
    </location>
</feature>
<reference evidence="7" key="2">
    <citation type="submission" date="2015-01" db="EMBL/GenBank/DDBJ databases">
        <title>Evolutionary Origins and Diversification of the Mycorrhizal Mutualists.</title>
        <authorList>
            <consortium name="DOE Joint Genome Institute"/>
            <consortium name="Mycorrhizal Genomics Consortium"/>
            <person name="Kohler A."/>
            <person name="Kuo A."/>
            <person name="Nagy L.G."/>
            <person name="Floudas D."/>
            <person name="Copeland A."/>
            <person name="Barry K.W."/>
            <person name="Cichocki N."/>
            <person name="Veneault-Fourrey C."/>
            <person name="LaButti K."/>
            <person name="Lindquist E.A."/>
            <person name="Lipzen A."/>
            <person name="Lundell T."/>
            <person name="Morin E."/>
            <person name="Murat C."/>
            <person name="Riley R."/>
            <person name="Ohm R."/>
            <person name="Sun H."/>
            <person name="Tunlid A."/>
            <person name="Henrissat B."/>
            <person name="Grigoriev I.V."/>
            <person name="Hibbett D.S."/>
            <person name="Martin F."/>
        </authorList>
    </citation>
    <scope>NUCLEOTIDE SEQUENCE [LARGE SCALE GENOMIC DNA]</scope>
    <source>
        <strain evidence="7">Foug A</strain>
    </source>
</reference>
<evidence type="ECO:0000256" key="4">
    <source>
        <dbReference type="ARBA" id="ARBA00023136"/>
    </source>
</evidence>
<accession>A0A0C3E1M5</accession>
<name>A0A0C3E1M5_9AGAM</name>
<dbReference type="EMBL" id="KN822042">
    <property type="protein sequence ID" value="KIM62419.1"/>
    <property type="molecule type" value="Genomic_DNA"/>
</dbReference>
<dbReference type="OrthoDB" id="2354757at2759"/>
<dbReference type="AlphaFoldDB" id="A0A0C3E1M5"/>
<proteinExistence type="predicted"/>
<evidence type="ECO:0000256" key="2">
    <source>
        <dbReference type="ARBA" id="ARBA00022692"/>
    </source>
</evidence>
<keyword evidence="4 5" id="KW-0472">Membrane</keyword>
<evidence type="ECO:0000313" key="6">
    <source>
        <dbReference type="EMBL" id="KIM62419.1"/>
    </source>
</evidence>
<keyword evidence="2 5" id="KW-0812">Transmembrane</keyword>
<evidence type="ECO:0000256" key="5">
    <source>
        <dbReference type="SAM" id="Phobius"/>
    </source>
</evidence>
<organism evidence="6 7">
    <name type="scientific">Scleroderma citrinum Foug A</name>
    <dbReference type="NCBI Taxonomy" id="1036808"/>
    <lineage>
        <taxon>Eukaryota</taxon>
        <taxon>Fungi</taxon>
        <taxon>Dikarya</taxon>
        <taxon>Basidiomycota</taxon>
        <taxon>Agaricomycotina</taxon>
        <taxon>Agaricomycetes</taxon>
        <taxon>Agaricomycetidae</taxon>
        <taxon>Boletales</taxon>
        <taxon>Sclerodermatineae</taxon>
        <taxon>Sclerodermataceae</taxon>
        <taxon>Scleroderma</taxon>
    </lineage>
</organism>
<dbReference type="InterPro" id="IPR009571">
    <property type="entry name" value="SUR7/Rim9-like_fungi"/>
</dbReference>
<sequence>MFLLLLILCLLLAALIMLLLVTLSVPIIKTIYLFRLVAQDSIAIVDASANATATFGVWGYCISALQASQANSIANSISRTSTFVLVLHPIACGFTFVAYLIAVYTYIQRRHVSRISVKPLPPILLFISTTFAAILSLVVFAIDAGVVGTLRKTVHDDTDGLVTLTWGNGIWVTLGAAIALVTCLFCQWRRFGCCGRHG</sequence>
<dbReference type="InParanoid" id="A0A0C3E1M5"/>
<dbReference type="Pfam" id="PF06687">
    <property type="entry name" value="SUR7"/>
    <property type="match status" value="1"/>
</dbReference>
<dbReference type="PANTHER" id="PTHR28013">
    <property type="entry name" value="PROTEIN DCV1-RELATED"/>
    <property type="match status" value="1"/>
</dbReference>
<dbReference type="GO" id="GO:0005886">
    <property type="term" value="C:plasma membrane"/>
    <property type="evidence" value="ECO:0007669"/>
    <property type="project" value="InterPro"/>
</dbReference>
<keyword evidence="3 5" id="KW-1133">Transmembrane helix</keyword>
<dbReference type="HOGENOM" id="CLU_076420_2_0_1"/>
<evidence type="ECO:0000256" key="3">
    <source>
        <dbReference type="ARBA" id="ARBA00022989"/>
    </source>
</evidence>
<dbReference type="PANTHER" id="PTHR28013:SF3">
    <property type="entry name" value="PROTEIN DCV1-RELATED"/>
    <property type="match status" value="1"/>
</dbReference>
<dbReference type="STRING" id="1036808.A0A0C3E1M5"/>
<comment type="subcellular location">
    <subcellularLocation>
        <location evidence="1">Membrane</location>
        <topology evidence="1">Multi-pass membrane protein</topology>
    </subcellularLocation>
</comment>
<dbReference type="GO" id="GO:0032153">
    <property type="term" value="C:cell division site"/>
    <property type="evidence" value="ECO:0007669"/>
    <property type="project" value="TreeGrafter"/>
</dbReference>
<dbReference type="GO" id="GO:0035838">
    <property type="term" value="C:growing cell tip"/>
    <property type="evidence" value="ECO:0007669"/>
    <property type="project" value="TreeGrafter"/>
</dbReference>
<evidence type="ECO:0000256" key="1">
    <source>
        <dbReference type="ARBA" id="ARBA00004141"/>
    </source>
</evidence>
<evidence type="ECO:0000313" key="7">
    <source>
        <dbReference type="Proteomes" id="UP000053989"/>
    </source>
</evidence>
<evidence type="ECO:0008006" key="8">
    <source>
        <dbReference type="Google" id="ProtNLM"/>
    </source>
</evidence>
<reference evidence="6 7" key="1">
    <citation type="submission" date="2014-04" db="EMBL/GenBank/DDBJ databases">
        <authorList>
            <consortium name="DOE Joint Genome Institute"/>
            <person name="Kuo A."/>
            <person name="Kohler A."/>
            <person name="Nagy L.G."/>
            <person name="Floudas D."/>
            <person name="Copeland A."/>
            <person name="Barry K.W."/>
            <person name="Cichocki N."/>
            <person name="Veneault-Fourrey C."/>
            <person name="LaButti K."/>
            <person name="Lindquist E.A."/>
            <person name="Lipzen A."/>
            <person name="Lundell T."/>
            <person name="Morin E."/>
            <person name="Murat C."/>
            <person name="Sun H."/>
            <person name="Tunlid A."/>
            <person name="Henrissat B."/>
            <person name="Grigoriev I.V."/>
            <person name="Hibbett D.S."/>
            <person name="Martin F."/>
            <person name="Nordberg H.P."/>
            <person name="Cantor M.N."/>
            <person name="Hua S.X."/>
        </authorList>
    </citation>
    <scope>NUCLEOTIDE SEQUENCE [LARGE SCALE GENOMIC DNA]</scope>
    <source>
        <strain evidence="6 7">Foug A</strain>
    </source>
</reference>
<dbReference type="Proteomes" id="UP000053989">
    <property type="component" value="Unassembled WGS sequence"/>
</dbReference>
<feature type="transmembrane region" description="Helical" evidence="5">
    <location>
        <begin position="169"/>
        <end position="188"/>
    </location>
</feature>
<protein>
    <recommendedName>
        <fullName evidence="8">Pali-domain-containing protein</fullName>
    </recommendedName>
</protein>
<keyword evidence="7" id="KW-1185">Reference proteome</keyword>